<sequence>MALAPVSPRSDSSKSTSTSDESDIDDVLALENEECSTLFAIEDAADVAMGSGEDDSGEFDPDCTLPAAATRASNRQQAGRSGFRGVSRKVNTKTGKITYQAGVIFNNLKVTSCYTANAEESVDFHIILVQLRECVEQGVEGDDSVEGPLVFEQSLRAACKQRQEELSKMSLSFSVAFTAFGVRFYTPTTTSLEEALEVRSRMFTAREQGVAALQACLLEVLTAGRTNVHRLASGKGTKRSRNWSQG</sequence>
<reference evidence="2" key="1">
    <citation type="submission" date="2021-02" db="EMBL/GenBank/DDBJ databases">
        <authorList>
            <person name="Dougan E. K."/>
            <person name="Rhodes N."/>
            <person name="Thang M."/>
            <person name="Chan C."/>
        </authorList>
    </citation>
    <scope>NUCLEOTIDE SEQUENCE</scope>
</reference>
<feature type="region of interest" description="Disordered" evidence="1">
    <location>
        <begin position="1"/>
        <end position="26"/>
    </location>
</feature>
<comment type="caution">
    <text evidence="2">The sequence shown here is derived from an EMBL/GenBank/DDBJ whole genome shotgun (WGS) entry which is preliminary data.</text>
</comment>
<keyword evidence="3" id="KW-1185">Reference proteome</keyword>
<protein>
    <submittedName>
        <fullName evidence="2">Uncharacterized protein</fullName>
    </submittedName>
</protein>
<feature type="compositionally biased region" description="Low complexity" evidence="1">
    <location>
        <begin position="7"/>
        <end position="19"/>
    </location>
</feature>
<organism evidence="2 3">
    <name type="scientific">Polarella glacialis</name>
    <name type="common">Dinoflagellate</name>
    <dbReference type="NCBI Taxonomy" id="89957"/>
    <lineage>
        <taxon>Eukaryota</taxon>
        <taxon>Sar</taxon>
        <taxon>Alveolata</taxon>
        <taxon>Dinophyceae</taxon>
        <taxon>Suessiales</taxon>
        <taxon>Suessiaceae</taxon>
        <taxon>Polarella</taxon>
    </lineage>
</organism>
<dbReference type="AlphaFoldDB" id="A0A813FMM3"/>
<evidence type="ECO:0000313" key="2">
    <source>
        <dbReference type="EMBL" id="CAE8613334.1"/>
    </source>
</evidence>
<evidence type="ECO:0000256" key="1">
    <source>
        <dbReference type="SAM" id="MobiDB-lite"/>
    </source>
</evidence>
<dbReference type="EMBL" id="CAJNNV010025240">
    <property type="protein sequence ID" value="CAE8613334.1"/>
    <property type="molecule type" value="Genomic_DNA"/>
</dbReference>
<dbReference type="Proteomes" id="UP000654075">
    <property type="component" value="Unassembled WGS sequence"/>
</dbReference>
<evidence type="ECO:0000313" key="3">
    <source>
        <dbReference type="Proteomes" id="UP000654075"/>
    </source>
</evidence>
<accession>A0A813FMM3</accession>
<gene>
    <name evidence="2" type="ORF">PGLA1383_LOCUS31106</name>
</gene>
<proteinExistence type="predicted"/>
<name>A0A813FMM3_POLGL</name>
<dbReference type="OrthoDB" id="449154at2759"/>